<evidence type="ECO:0000313" key="2">
    <source>
        <dbReference type="EMBL" id="VDN26217.1"/>
    </source>
</evidence>
<keyword evidence="3" id="KW-1185">Reference proteome</keyword>
<evidence type="ECO:0000313" key="3">
    <source>
        <dbReference type="Proteomes" id="UP000271098"/>
    </source>
</evidence>
<protein>
    <submittedName>
        <fullName evidence="4">Anoctamin</fullName>
    </submittedName>
</protein>
<dbReference type="Proteomes" id="UP000271098">
    <property type="component" value="Unassembled WGS sequence"/>
</dbReference>
<evidence type="ECO:0000313" key="4">
    <source>
        <dbReference type="WBParaSite" id="GPUH_0001557301-mRNA-1"/>
    </source>
</evidence>
<accession>A0A183E3L1</accession>
<reference evidence="4" key="1">
    <citation type="submission" date="2016-06" db="UniProtKB">
        <authorList>
            <consortium name="WormBaseParasite"/>
        </authorList>
    </citation>
    <scope>IDENTIFICATION</scope>
</reference>
<evidence type="ECO:0000256" key="1">
    <source>
        <dbReference type="SAM" id="Phobius"/>
    </source>
</evidence>
<dbReference type="WBParaSite" id="GPUH_0001557301-mRNA-1">
    <property type="protein sequence ID" value="GPUH_0001557301-mRNA-1"/>
    <property type="gene ID" value="GPUH_0001557301"/>
</dbReference>
<dbReference type="EMBL" id="UYRT01082604">
    <property type="protein sequence ID" value="VDN26217.1"/>
    <property type="molecule type" value="Genomic_DNA"/>
</dbReference>
<gene>
    <name evidence="2" type="ORF">GPUH_LOCUS15552</name>
</gene>
<sequence>MCISVERYCGVRDSWRYPNGKRCMNIAPLSIGIAVCVAVPAIPWGMYTDAVDVPYVRSSGRVLHEPHYICELTRSVLRVSAFHFICWTPFWFFTFVPPVIDYFELDYDDSLSCHEKEWDCQVRDCGEGGKTNVLEDEIKRNFECLDIFRVMNARLVANLLPYVNSSGVLQVFY</sequence>
<dbReference type="AlphaFoldDB" id="A0A183E3L1"/>
<name>A0A183E3L1_9BILA</name>
<organism evidence="4">
    <name type="scientific">Gongylonema pulchrum</name>
    <dbReference type="NCBI Taxonomy" id="637853"/>
    <lineage>
        <taxon>Eukaryota</taxon>
        <taxon>Metazoa</taxon>
        <taxon>Ecdysozoa</taxon>
        <taxon>Nematoda</taxon>
        <taxon>Chromadorea</taxon>
        <taxon>Rhabditida</taxon>
        <taxon>Spirurina</taxon>
        <taxon>Spiruromorpha</taxon>
        <taxon>Spiruroidea</taxon>
        <taxon>Gongylonematidae</taxon>
        <taxon>Gongylonema</taxon>
    </lineage>
</organism>
<proteinExistence type="predicted"/>
<keyword evidence="1" id="KW-0812">Transmembrane</keyword>
<keyword evidence="1" id="KW-0472">Membrane</keyword>
<dbReference type="OrthoDB" id="6076970at2759"/>
<feature type="transmembrane region" description="Helical" evidence="1">
    <location>
        <begin position="26"/>
        <end position="47"/>
    </location>
</feature>
<keyword evidence="1" id="KW-1133">Transmembrane helix</keyword>
<reference evidence="2 3" key="2">
    <citation type="submission" date="2018-11" db="EMBL/GenBank/DDBJ databases">
        <authorList>
            <consortium name="Pathogen Informatics"/>
        </authorList>
    </citation>
    <scope>NUCLEOTIDE SEQUENCE [LARGE SCALE GENOMIC DNA]</scope>
</reference>